<dbReference type="RefSeq" id="YP_009844497.1">
    <property type="nucleotide sequence ID" value="NC_048755.1"/>
</dbReference>
<accession>A0A482IEM8</accession>
<evidence type="ECO:0000313" key="2">
    <source>
        <dbReference type="Proteomes" id="UP000294655"/>
    </source>
</evidence>
<dbReference type="EMBL" id="MK580972">
    <property type="protein sequence ID" value="QBP06347.1"/>
    <property type="molecule type" value="Genomic_DNA"/>
</dbReference>
<dbReference type="Proteomes" id="UP000294655">
    <property type="component" value="Segment"/>
</dbReference>
<evidence type="ECO:0000313" key="1">
    <source>
        <dbReference type="EMBL" id="QBP06347.1"/>
    </source>
</evidence>
<protein>
    <recommendedName>
        <fullName evidence="3">Lipoprotein</fullName>
    </recommendedName>
</protein>
<organism evidence="1 2">
    <name type="scientific">Stenotrophomonas phage YB07</name>
    <dbReference type="NCBI Taxonomy" id="2555548"/>
    <lineage>
        <taxon>Viruses</taxon>
        <taxon>Duplodnaviria</taxon>
        <taxon>Heunggongvirae</taxon>
        <taxon>Uroviricota</taxon>
        <taxon>Caudoviricetes</taxon>
        <taxon>Menderavirus</taxon>
        <taxon>Menderavirus IMESM1</taxon>
    </lineage>
</organism>
<dbReference type="PROSITE" id="PS51257">
    <property type="entry name" value="PROKAR_LIPOPROTEIN"/>
    <property type="match status" value="1"/>
</dbReference>
<sequence length="69" mass="7734">MKARIILACVLALSLTGCMGGMIRADVGGYVGPVYIQTSVEAPLNNGYYSPYYQEPPRNVRRPIPYRRR</sequence>
<name>A0A482IEM8_9CAUD</name>
<dbReference type="KEGG" id="vg:55614821"/>
<dbReference type="GeneID" id="55614821"/>
<reference evidence="1 2" key="1">
    <citation type="submission" date="2019-02" db="EMBL/GenBank/DDBJ databases">
        <authorList>
            <person name="He Y."/>
            <person name="Shi H."/>
            <person name="Li J."/>
            <person name="Sun Y."/>
        </authorList>
    </citation>
    <scope>NUCLEOTIDE SEQUENCE [LARGE SCALE GENOMIC DNA]</scope>
</reference>
<proteinExistence type="predicted"/>
<evidence type="ECO:0008006" key="3">
    <source>
        <dbReference type="Google" id="ProtNLM"/>
    </source>
</evidence>